<keyword evidence="2" id="KW-0347">Helicase</keyword>
<accession>A0ABR0JPY7</accession>
<dbReference type="GO" id="GO:0003724">
    <property type="term" value="F:RNA helicase activity"/>
    <property type="evidence" value="ECO:0007669"/>
    <property type="project" value="UniProtKB-EC"/>
</dbReference>
<evidence type="ECO:0000313" key="2">
    <source>
        <dbReference type="EMBL" id="KAK5067864.1"/>
    </source>
</evidence>
<feature type="compositionally biased region" description="Basic and acidic residues" evidence="1">
    <location>
        <begin position="112"/>
        <end position="123"/>
    </location>
</feature>
<dbReference type="GO" id="GO:0016787">
    <property type="term" value="F:hydrolase activity"/>
    <property type="evidence" value="ECO:0007669"/>
    <property type="project" value="UniProtKB-KW"/>
</dbReference>
<feature type="region of interest" description="Disordered" evidence="1">
    <location>
        <begin position="106"/>
        <end position="148"/>
    </location>
</feature>
<evidence type="ECO:0000313" key="3">
    <source>
        <dbReference type="Proteomes" id="UP001357485"/>
    </source>
</evidence>
<dbReference type="Proteomes" id="UP001357485">
    <property type="component" value="Unassembled WGS sequence"/>
</dbReference>
<evidence type="ECO:0000256" key="1">
    <source>
        <dbReference type="SAM" id="MobiDB-lite"/>
    </source>
</evidence>
<comment type="caution">
    <text evidence="2">The sequence shown here is derived from an EMBL/GenBank/DDBJ whole genome shotgun (WGS) entry which is preliminary data.</text>
</comment>
<name>A0ABR0JPY7_9PEZI</name>
<organism evidence="2 3">
    <name type="scientific">Cryomyces antarcticus</name>
    <dbReference type="NCBI Taxonomy" id="329879"/>
    <lineage>
        <taxon>Eukaryota</taxon>
        <taxon>Fungi</taxon>
        <taxon>Dikarya</taxon>
        <taxon>Ascomycota</taxon>
        <taxon>Pezizomycotina</taxon>
        <taxon>Dothideomycetes</taxon>
        <taxon>Dothideomycetes incertae sedis</taxon>
        <taxon>Cryomyces</taxon>
    </lineage>
</organism>
<dbReference type="EC" id="3.6.4.13" evidence="2"/>
<proteinExistence type="predicted"/>
<keyword evidence="3" id="KW-1185">Reference proteome</keyword>
<sequence length="148" mass="15954">MKMDVQRLGDISLKEAVSLVAGRSENAAEEGSQEKHGGFSAPAQLKQAYAVVPAKLRLVTLVAILKRAFSRRGSVMKAIVFISCADSVDFHFEVLTRDEAEKPTTVTVTGKEATEGTTHEEVHSIPPASQKYGKIQQGGTIEEARTNA</sequence>
<keyword evidence="2" id="KW-0547">Nucleotide-binding</keyword>
<gene>
    <name evidence="2" type="primary">DBP7_3</name>
    <name evidence="2" type="ORF">LTR16_009862</name>
</gene>
<protein>
    <submittedName>
        <fullName evidence="2">ATP-dependent RNA helicase dbp7</fullName>
        <ecNumber evidence="2">3.6.4.13</ecNumber>
    </submittedName>
</protein>
<keyword evidence="2" id="KW-0378">Hydrolase</keyword>
<feature type="non-terminal residue" evidence="2">
    <location>
        <position position="148"/>
    </location>
</feature>
<dbReference type="EMBL" id="JAVRRA010027294">
    <property type="protein sequence ID" value="KAK5067864.1"/>
    <property type="molecule type" value="Genomic_DNA"/>
</dbReference>
<keyword evidence="2" id="KW-0067">ATP-binding</keyword>
<reference evidence="2 3" key="1">
    <citation type="submission" date="2023-08" db="EMBL/GenBank/DDBJ databases">
        <title>Black Yeasts Isolated from many extreme environments.</title>
        <authorList>
            <person name="Coleine C."/>
            <person name="Stajich J.E."/>
            <person name="Selbmann L."/>
        </authorList>
    </citation>
    <scope>NUCLEOTIDE SEQUENCE [LARGE SCALE GENOMIC DNA]</scope>
    <source>
        <strain evidence="2 3">CCFEE 536</strain>
    </source>
</reference>